<dbReference type="Proteomes" id="UP001431572">
    <property type="component" value="Chromosome 2"/>
</dbReference>
<reference evidence="2" key="1">
    <citation type="journal article" date="2024" name="Nature">
        <title>Anoxygenic phototroph of the Chloroflexota uses a type I reaction centre.</title>
        <authorList>
            <person name="Tsuji J.M."/>
            <person name="Shaw N.A."/>
            <person name="Nagashima S."/>
            <person name="Venkiteswaran J.J."/>
            <person name="Schiff S.L."/>
            <person name="Watanabe T."/>
            <person name="Fukui M."/>
            <person name="Hanada S."/>
            <person name="Tank M."/>
            <person name="Neufeld J.D."/>
        </authorList>
    </citation>
    <scope>NUCLEOTIDE SEQUENCE</scope>
    <source>
        <strain evidence="2">L227-S17</strain>
    </source>
</reference>
<dbReference type="EMBL" id="CP128400">
    <property type="protein sequence ID" value="WJW69031.1"/>
    <property type="molecule type" value="Genomic_DNA"/>
</dbReference>
<dbReference type="PANTHER" id="PTHR11319:SF35">
    <property type="entry name" value="OUTER MEMBRANE PROTEIN PMPC-RELATED"/>
    <property type="match status" value="1"/>
</dbReference>
<dbReference type="InterPro" id="IPR011050">
    <property type="entry name" value="Pectin_lyase_fold/virulence"/>
</dbReference>
<dbReference type="RefSeq" id="WP_341470931.1">
    <property type="nucleotide sequence ID" value="NZ_CP128400.1"/>
</dbReference>
<dbReference type="PANTHER" id="PTHR11319">
    <property type="entry name" value="G PROTEIN-COUPLED RECEPTOR-RELATED"/>
    <property type="match status" value="1"/>
</dbReference>
<keyword evidence="3" id="KW-1185">Reference proteome</keyword>
<feature type="chain" id="PRO_5047352377" evidence="1">
    <location>
        <begin position="34"/>
        <end position="1462"/>
    </location>
</feature>
<organism evidence="2 3">
    <name type="scientific">Candidatus Chlorohelix allophototropha</name>
    <dbReference type="NCBI Taxonomy" id="3003348"/>
    <lineage>
        <taxon>Bacteria</taxon>
        <taxon>Bacillati</taxon>
        <taxon>Chloroflexota</taxon>
        <taxon>Chloroflexia</taxon>
        <taxon>Candidatus Chloroheliales</taxon>
        <taxon>Candidatus Chloroheliaceae</taxon>
        <taxon>Candidatus Chlorohelix</taxon>
    </lineage>
</organism>
<evidence type="ECO:0000313" key="3">
    <source>
        <dbReference type="Proteomes" id="UP001431572"/>
    </source>
</evidence>
<evidence type="ECO:0000256" key="1">
    <source>
        <dbReference type="SAM" id="SignalP"/>
    </source>
</evidence>
<accession>A0ABY9B7C9</accession>
<sequence length="1462" mass="145265">MVRVIPKQRRLAVTLAGIALLLAIFISPPPAQAAVQTCDLTGLKAAVLAGGSQDLACSADTTITLDAPWNGTIATNLTLTNTGAGKLTISGNNLYQIFNVNSGKSLSLTNLNLTGGKGSDGGAIYNYGNVTISNSTLSGNSATSGYGGAIENLGNMTISNSTLSGNSATSGYGGAIENLGNMTISNSTLSGNSATGGGAIENYNNGSVTISNSTLYSNSASQYGGGAIVNWSGTVTLTNSSLYSNSATIVGGAIYNTSGGTVNLQNSLLQGSNICYNTTGSSITDKGYNLEAEAAGNYSCGFSGTKGSIKTTDAKLGTPGNNGGATNTIALLSGSPAIDAIPAASCVVTADQRGVNRPQGTVGCDIGAYETTTGYATKLAFTTQPSGAVAGSAFTGQPAVTVQDANGNTVTSFSGAVTVAIKGGTGTTGATLSGTLTVNAVNGVATFSGLSLDKSGTSYMLTATSGTLTSADTSGFAVASTCSLAALKIIVSTGGTLDFNCAADTTITLDATWNGTIATDLTLTNTGAGKLTISGANTYQIFSVNLGKSLSLTNLNLTGGTATYGGAIYNAGGTSSVTITNSTLSGSSATTTGGAIYNNGGTVTITNSTLYSNSAKGGGAIENPFGMVTITNSTLYSNSATNGGAIYNNGTVTLTNSTLYSNSATLDGGAIDNTGGTVTLTNSTLYSNSANYGGAIYNFAGTANFQNSLLQGSSICAGGDFTDKGYNLVATTSIYNCQFSGTSKTTTDAILGTPGNNGGVTNTIALLSGSPAIDAIPAASCVVTADQRGVNRPQGTGCDIGAFETQVATKLAISTPSGAVAGSAFTTQPVITVQDIYSNTATSFSGTVTVAIKSGTGTTGATLGGTTTVSAVNGVATFSGLSIDKSGTGYVLTATSGTLTSADTSGFTITAGAATKLAVTTPSGAVAGSPFTTQPVVTVQDVYSNTATSFSGAVTVTIKSGTGTTGATLSGTTTVSTVNGVATFSGLSIDKSGTGYVLTATSGNLSIDTANFNVEPGTSSQLVITTQPSGAVAGAAFTTTVTAHDTNGNTATNFSGTVTVAIKSGTGTPGATLGGTATISAVNGVATFSDLSLDKSGTGYVLTASATGLTSANTNSFDITTGTAAKLVITTQPSGAVASSAFTTQPVVTAQDANGNTATSFNRAVTVAIKSGAGTTGALLSGTLTVNAINGVATFSNLKINKSGRGYVLVFNATGLTSAQSNPFNVVIIGQPSDLIPQLRVSPSPVVAISPENLVSFSFKVKNIGVGSTSYVRLEIPIPQGLEVGYLKNTSSGVWVTQVTTTTVTIALPSLGQDQEVHGTLLFRPNANAVIGTEIEARYKVVFDDEVGCGKSLNSNTQRFVFGETNSSEDGAIQRGAAISATVGEKVSLVQKGYLANEIVSLWYTKPDGTSVSLGEQRANANGEITILLNTAGFAPGDYAVVGYGNRSEVTQVNILTVVAAS</sequence>
<evidence type="ECO:0000313" key="2">
    <source>
        <dbReference type="EMBL" id="WJW69031.1"/>
    </source>
</evidence>
<feature type="signal peptide" evidence="1">
    <location>
        <begin position="1"/>
        <end position="33"/>
    </location>
</feature>
<dbReference type="InterPro" id="IPR012334">
    <property type="entry name" value="Pectin_lyas_fold"/>
</dbReference>
<dbReference type="Gene3D" id="2.160.20.10">
    <property type="entry name" value="Single-stranded right-handed beta-helix, Pectin lyase-like"/>
    <property type="match status" value="2"/>
</dbReference>
<dbReference type="InterPro" id="IPR059226">
    <property type="entry name" value="Choice_anch_Q_dom"/>
</dbReference>
<name>A0ABY9B7C9_9CHLR</name>
<dbReference type="NCBIfam" id="NF041518">
    <property type="entry name" value="choice_anch_Q"/>
    <property type="match status" value="2"/>
</dbReference>
<protein>
    <submittedName>
        <fullName evidence="2">Uncharacterized protein</fullName>
    </submittedName>
</protein>
<gene>
    <name evidence="2" type="ORF">OZ401_002623</name>
</gene>
<dbReference type="SUPFAM" id="SSF51126">
    <property type="entry name" value="Pectin lyase-like"/>
    <property type="match status" value="2"/>
</dbReference>
<keyword evidence="1" id="KW-0732">Signal</keyword>
<proteinExistence type="predicted"/>